<evidence type="ECO:0000256" key="7">
    <source>
        <dbReference type="SAM" id="MobiDB-lite"/>
    </source>
</evidence>
<feature type="transmembrane region" description="Helical" evidence="8">
    <location>
        <begin position="120"/>
        <end position="138"/>
    </location>
</feature>
<evidence type="ECO:0000256" key="1">
    <source>
        <dbReference type="ARBA" id="ARBA00004651"/>
    </source>
</evidence>
<organism evidence="10 11">
    <name type="scientific">Candidatus Merdiplasma excrementigallinarum</name>
    <dbReference type="NCBI Taxonomy" id="2840864"/>
    <lineage>
        <taxon>Bacteria</taxon>
        <taxon>Bacillati</taxon>
        <taxon>Bacillota</taxon>
        <taxon>Clostridia</taxon>
        <taxon>Lachnospirales</taxon>
        <taxon>Lachnospiraceae</taxon>
        <taxon>Lachnospiraceae incertae sedis</taxon>
        <taxon>Candidatus Merdiplasma</taxon>
    </lineage>
</organism>
<comment type="subcellular location">
    <subcellularLocation>
        <location evidence="1">Cell membrane</location>
        <topology evidence="1">Multi-pass membrane protein</topology>
    </subcellularLocation>
</comment>
<dbReference type="CDD" id="cd16015">
    <property type="entry name" value="LTA_synthase"/>
    <property type="match status" value="1"/>
</dbReference>
<dbReference type="InterPro" id="IPR017850">
    <property type="entry name" value="Alkaline_phosphatase_core_sf"/>
</dbReference>
<keyword evidence="10" id="KW-0378">Hydrolase</keyword>
<evidence type="ECO:0000256" key="8">
    <source>
        <dbReference type="SAM" id="Phobius"/>
    </source>
</evidence>
<evidence type="ECO:0000256" key="2">
    <source>
        <dbReference type="ARBA" id="ARBA00004936"/>
    </source>
</evidence>
<gene>
    <name evidence="10" type="ORF">IAC80_09495</name>
</gene>
<evidence type="ECO:0000313" key="11">
    <source>
        <dbReference type="Proteomes" id="UP000886889"/>
    </source>
</evidence>
<protein>
    <submittedName>
        <fullName evidence="10">Sulfatase-like hydrolase/transferase</fullName>
    </submittedName>
</protein>
<evidence type="ECO:0000256" key="5">
    <source>
        <dbReference type="ARBA" id="ARBA00022989"/>
    </source>
</evidence>
<feature type="transmembrane region" description="Helical" evidence="8">
    <location>
        <begin position="39"/>
        <end position="56"/>
    </location>
</feature>
<feature type="domain" description="Sulfatase N-terminal" evidence="9">
    <location>
        <begin position="322"/>
        <end position="619"/>
    </location>
</feature>
<dbReference type="GO" id="GO:0016787">
    <property type="term" value="F:hydrolase activity"/>
    <property type="evidence" value="ECO:0007669"/>
    <property type="project" value="UniProtKB-KW"/>
</dbReference>
<evidence type="ECO:0000259" key="9">
    <source>
        <dbReference type="Pfam" id="PF00884"/>
    </source>
</evidence>
<dbReference type="Proteomes" id="UP000886889">
    <property type="component" value="Unassembled WGS sequence"/>
</dbReference>
<evidence type="ECO:0000313" key="10">
    <source>
        <dbReference type="EMBL" id="HIV24150.1"/>
    </source>
</evidence>
<reference evidence="10" key="2">
    <citation type="journal article" date="2021" name="PeerJ">
        <title>Extensive microbial diversity within the chicken gut microbiome revealed by metagenomics and culture.</title>
        <authorList>
            <person name="Gilroy R."/>
            <person name="Ravi A."/>
            <person name="Getino M."/>
            <person name="Pursley I."/>
            <person name="Horton D.L."/>
            <person name="Alikhan N.F."/>
            <person name="Baker D."/>
            <person name="Gharbi K."/>
            <person name="Hall N."/>
            <person name="Watson M."/>
            <person name="Adriaenssens E.M."/>
            <person name="Foster-Nyarko E."/>
            <person name="Jarju S."/>
            <person name="Secka A."/>
            <person name="Antonio M."/>
            <person name="Oren A."/>
            <person name="Chaudhuri R.R."/>
            <person name="La Ragione R."/>
            <person name="Hildebrand F."/>
            <person name="Pallen M.J."/>
        </authorList>
    </citation>
    <scope>NUCLEOTIDE SEQUENCE</scope>
    <source>
        <strain evidence="10">ChiBcec6-7307</strain>
    </source>
</reference>
<evidence type="ECO:0000256" key="3">
    <source>
        <dbReference type="ARBA" id="ARBA00022475"/>
    </source>
</evidence>
<keyword evidence="5 8" id="KW-1133">Transmembrane helix</keyword>
<feature type="compositionally biased region" description="Low complexity" evidence="7">
    <location>
        <begin position="273"/>
        <end position="283"/>
    </location>
</feature>
<sequence length="694" mass="78030">MKTTWIRKKGRLILACLLTAMLLVLTAMAYTAEGAGGWMLPLALFLSVAAGAYLLLAVRFGAVLNTAAAVLLPFCSMWLLQWYTCDPWRMYPKMILLNCIFFYTFYVGLAFLLGSFRLSYTIASLFAMVLGIANYFVIEFRSSPIVPWDLLSVGTAASVADNYTYSVTWRLLLVSLGFVFVILTGFKSTLKPRRLALRLPAFLLSAALLLGAGYAIQNDTVKDLFGMDQTLFTPTVRYRNNGFVAAFVGNLHLINVEEPDGYSAKRVEEIAASASSTASGSQTSRDRSTAGEETGEEQVLEAETEERETAAASETKTGEQMPNIIVIMDEAFSDLAYLGEFGTSEDYMPFFHSMMEEYPSGRLMVSVKGGNTANTEYEFLSGDTMAFLPAGSVVYQQYIKDEVPTLASYLRDLGYSTTAIHPYLASGWDRDTVYPLMGFEEFLDIDTFSDPLYIRNYISDESAFDKVIEVFENKEEGESAFIFEVTMQNHSGYSKEYPGFEESVFLTDYEESQKNTQIRAVEKYLTLIKASDSAFEKLIGYFETVEEPTVIVMFGDHQPSDYITNVISRLTGYDMESSLEEYQKTYEVPYVIWNNMGLELGENMELTSVNYLAACLLESLDLPLTQYQEFLLQLREELPVICAGAYIDKDGVYHSYSEEDAVYGDLLNDYNILQYNHLTDWKNRVDSVFAQPQS</sequence>
<dbReference type="PANTHER" id="PTHR47371:SF3">
    <property type="entry name" value="PHOSPHOGLYCEROL TRANSFERASE I"/>
    <property type="match status" value="1"/>
</dbReference>
<reference evidence="10" key="1">
    <citation type="submission" date="2020-10" db="EMBL/GenBank/DDBJ databases">
        <authorList>
            <person name="Gilroy R."/>
        </authorList>
    </citation>
    <scope>NUCLEOTIDE SEQUENCE</scope>
    <source>
        <strain evidence="10">ChiBcec6-7307</strain>
    </source>
</reference>
<dbReference type="AlphaFoldDB" id="A0A9D1P0E0"/>
<comment type="caution">
    <text evidence="10">The sequence shown here is derived from an EMBL/GenBank/DDBJ whole genome shotgun (WGS) entry which is preliminary data.</text>
</comment>
<dbReference type="PANTHER" id="PTHR47371">
    <property type="entry name" value="LIPOTEICHOIC ACID SYNTHASE"/>
    <property type="match status" value="1"/>
</dbReference>
<feature type="transmembrane region" description="Helical" evidence="8">
    <location>
        <begin position="195"/>
        <end position="216"/>
    </location>
</feature>
<comment type="pathway">
    <text evidence="2">Cell wall biogenesis; lipoteichoic acid biosynthesis.</text>
</comment>
<evidence type="ECO:0000256" key="6">
    <source>
        <dbReference type="ARBA" id="ARBA00023136"/>
    </source>
</evidence>
<keyword evidence="4 8" id="KW-0812">Transmembrane</keyword>
<feature type="region of interest" description="Disordered" evidence="7">
    <location>
        <begin position="273"/>
        <end position="318"/>
    </location>
</feature>
<dbReference type="Pfam" id="PF00884">
    <property type="entry name" value="Sulfatase"/>
    <property type="match status" value="1"/>
</dbReference>
<feature type="transmembrane region" description="Helical" evidence="8">
    <location>
        <begin position="63"/>
        <end position="83"/>
    </location>
</feature>
<accession>A0A9D1P0E0</accession>
<evidence type="ECO:0000256" key="4">
    <source>
        <dbReference type="ARBA" id="ARBA00022692"/>
    </source>
</evidence>
<name>A0A9D1P0E0_9FIRM</name>
<dbReference type="GO" id="GO:0005886">
    <property type="term" value="C:plasma membrane"/>
    <property type="evidence" value="ECO:0007669"/>
    <property type="project" value="UniProtKB-SubCell"/>
</dbReference>
<proteinExistence type="predicted"/>
<dbReference type="SUPFAM" id="SSF53649">
    <property type="entry name" value="Alkaline phosphatase-like"/>
    <property type="match status" value="1"/>
</dbReference>
<dbReference type="EMBL" id="DVOS01000078">
    <property type="protein sequence ID" value="HIV24150.1"/>
    <property type="molecule type" value="Genomic_DNA"/>
</dbReference>
<keyword evidence="3" id="KW-1003">Cell membrane</keyword>
<keyword evidence="6 8" id="KW-0472">Membrane</keyword>
<dbReference type="InterPro" id="IPR000917">
    <property type="entry name" value="Sulfatase_N"/>
</dbReference>
<dbReference type="Gene3D" id="3.40.720.10">
    <property type="entry name" value="Alkaline Phosphatase, subunit A"/>
    <property type="match status" value="1"/>
</dbReference>
<feature type="compositionally biased region" description="Acidic residues" evidence="7">
    <location>
        <begin position="293"/>
        <end position="306"/>
    </location>
</feature>
<feature type="transmembrane region" description="Helical" evidence="8">
    <location>
        <begin position="167"/>
        <end position="186"/>
    </location>
</feature>
<feature type="transmembrane region" description="Helical" evidence="8">
    <location>
        <begin position="95"/>
        <end position="113"/>
    </location>
</feature>
<dbReference type="InterPro" id="IPR050448">
    <property type="entry name" value="OpgB/LTA_synthase_biosynth"/>
</dbReference>